<sequence length="92" mass="10834">YRQELKVVRKELKEVEQELQELLTRQSHLVDRRSQLEALLQNHETQALQQADTQWDRTDFPWSKKLPRLPALSFQNGVTTANAAADHECYFV</sequence>
<feature type="non-terminal residue" evidence="2">
    <location>
        <position position="1"/>
    </location>
</feature>
<reference evidence="2 3" key="1">
    <citation type="journal article" date="2023" name="Sci. Data">
        <title>Genome assembly of the Korean intertidal mud-creeper Batillaria attramentaria.</title>
        <authorList>
            <person name="Patra A.K."/>
            <person name="Ho P.T."/>
            <person name="Jun S."/>
            <person name="Lee S.J."/>
            <person name="Kim Y."/>
            <person name="Won Y.J."/>
        </authorList>
    </citation>
    <scope>NUCLEOTIDE SEQUENCE [LARGE SCALE GENOMIC DNA]</scope>
    <source>
        <strain evidence="2">Wonlab-2016</strain>
    </source>
</reference>
<proteinExistence type="predicted"/>
<keyword evidence="3" id="KW-1185">Reference proteome</keyword>
<comment type="caution">
    <text evidence="2">The sequence shown here is derived from an EMBL/GenBank/DDBJ whole genome shotgun (WGS) entry which is preliminary data.</text>
</comment>
<evidence type="ECO:0000313" key="2">
    <source>
        <dbReference type="EMBL" id="KAK7490093.1"/>
    </source>
</evidence>
<dbReference type="Proteomes" id="UP001519460">
    <property type="component" value="Unassembled WGS sequence"/>
</dbReference>
<protein>
    <submittedName>
        <fullName evidence="2">Uncharacterized protein</fullName>
    </submittedName>
</protein>
<dbReference type="AlphaFoldDB" id="A0ABD0KSW2"/>
<keyword evidence="1" id="KW-0175">Coiled coil</keyword>
<feature type="coiled-coil region" evidence="1">
    <location>
        <begin position="2"/>
        <end position="32"/>
    </location>
</feature>
<evidence type="ECO:0000313" key="3">
    <source>
        <dbReference type="Proteomes" id="UP001519460"/>
    </source>
</evidence>
<organism evidence="2 3">
    <name type="scientific">Batillaria attramentaria</name>
    <dbReference type="NCBI Taxonomy" id="370345"/>
    <lineage>
        <taxon>Eukaryota</taxon>
        <taxon>Metazoa</taxon>
        <taxon>Spiralia</taxon>
        <taxon>Lophotrochozoa</taxon>
        <taxon>Mollusca</taxon>
        <taxon>Gastropoda</taxon>
        <taxon>Caenogastropoda</taxon>
        <taxon>Sorbeoconcha</taxon>
        <taxon>Cerithioidea</taxon>
        <taxon>Batillariidae</taxon>
        <taxon>Batillaria</taxon>
    </lineage>
</organism>
<gene>
    <name evidence="2" type="ORF">BaRGS_00018615</name>
</gene>
<accession>A0ABD0KSW2</accession>
<evidence type="ECO:0000256" key="1">
    <source>
        <dbReference type="SAM" id="Coils"/>
    </source>
</evidence>
<name>A0ABD0KSW2_9CAEN</name>
<dbReference type="EMBL" id="JACVVK020000130">
    <property type="protein sequence ID" value="KAK7490093.1"/>
    <property type="molecule type" value="Genomic_DNA"/>
</dbReference>